<dbReference type="InterPro" id="IPR051677">
    <property type="entry name" value="AfsR-DnrI-RedD_regulator"/>
</dbReference>
<name>A0A3M2M039_9ACTN</name>
<dbReference type="CDD" id="cd15831">
    <property type="entry name" value="BTAD"/>
    <property type="match status" value="1"/>
</dbReference>
<dbReference type="OrthoDB" id="4054020at2"/>
<organism evidence="8 9">
    <name type="scientific">Actinomadura harenae</name>
    <dbReference type="NCBI Taxonomy" id="2483351"/>
    <lineage>
        <taxon>Bacteria</taxon>
        <taxon>Bacillati</taxon>
        <taxon>Actinomycetota</taxon>
        <taxon>Actinomycetes</taxon>
        <taxon>Streptosporangiales</taxon>
        <taxon>Thermomonosporaceae</taxon>
        <taxon>Actinomadura</taxon>
    </lineage>
</organism>
<dbReference type="GO" id="GO:0016887">
    <property type="term" value="F:ATP hydrolysis activity"/>
    <property type="evidence" value="ECO:0007669"/>
    <property type="project" value="InterPro"/>
</dbReference>
<dbReference type="InterPro" id="IPR011990">
    <property type="entry name" value="TPR-like_helical_dom_sf"/>
</dbReference>
<dbReference type="InterPro" id="IPR005158">
    <property type="entry name" value="BTAD"/>
</dbReference>
<protein>
    <submittedName>
        <fullName evidence="8">AfsR/SARP family transcriptional regulator</fullName>
    </submittedName>
</protein>
<dbReference type="GO" id="GO:0000160">
    <property type="term" value="P:phosphorelay signal transduction system"/>
    <property type="evidence" value="ECO:0007669"/>
    <property type="project" value="InterPro"/>
</dbReference>
<dbReference type="InterPro" id="IPR036388">
    <property type="entry name" value="WH-like_DNA-bd_sf"/>
</dbReference>
<proteinExistence type="inferred from homology"/>
<dbReference type="PANTHER" id="PTHR35807">
    <property type="entry name" value="TRANSCRIPTIONAL REGULATOR REDD-RELATED"/>
    <property type="match status" value="1"/>
</dbReference>
<dbReference type="RefSeq" id="WP_122195451.1">
    <property type="nucleotide sequence ID" value="NZ_JBHSKC010000004.1"/>
</dbReference>
<comment type="caution">
    <text evidence="8">The sequence shown here is derived from an EMBL/GenBank/DDBJ whole genome shotgun (WGS) entry which is preliminary data.</text>
</comment>
<accession>A0A3M2M039</accession>
<dbReference type="InterPro" id="IPR027417">
    <property type="entry name" value="P-loop_NTPase"/>
</dbReference>
<dbReference type="GO" id="GO:0006355">
    <property type="term" value="P:regulation of DNA-templated transcription"/>
    <property type="evidence" value="ECO:0007669"/>
    <property type="project" value="InterPro"/>
</dbReference>
<dbReference type="SUPFAM" id="SSF52540">
    <property type="entry name" value="P-loop containing nucleoside triphosphate hydrolases"/>
    <property type="match status" value="1"/>
</dbReference>
<evidence type="ECO:0000256" key="2">
    <source>
        <dbReference type="ARBA" id="ARBA00023015"/>
    </source>
</evidence>
<dbReference type="SUPFAM" id="SSF48452">
    <property type="entry name" value="TPR-like"/>
    <property type="match status" value="1"/>
</dbReference>
<dbReference type="PROSITE" id="PS51755">
    <property type="entry name" value="OMPR_PHOB"/>
    <property type="match status" value="1"/>
</dbReference>
<keyword evidence="2" id="KW-0805">Transcription regulation</keyword>
<dbReference type="GO" id="GO:0003677">
    <property type="term" value="F:DNA binding"/>
    <property type="evidence" value="ECO:0007669"/>
    <property type="project" value="UniProtKB-UniRule"/>
</dbReference>
<keyword evidence="9" id="KW-1185">Reference proteome</keyword>
<feature type="compositionally biased region" description="Basic and acidic residues" evidence="6">
    <location>
        <begin position="363"/>
        <end position="373"/>
    </location>
</feature>
<dbReference type="Gene3D" id="1.10.10.10">
    <property type="entry name" value="Winged helix-like DNA-binding domain superfamily/Winged helix DNA-binding domain"/>
    <property type="match status" value="1"/>
</dbReference>
<dbReference type="InterPro" id="IPR049945">
    <property type="entry name" value="AAA_22"/>
</dbReference>
<evidence type="ECO:0000256" key="5">
    <source>
        <dbReference type="PROSITE-ProRule" id="PRU01091"/>
    </source>
</evidence>
<dbReference type="InterPro" id="IPR001867">
    <property type="entry name" value="OmpR/PhoB-type_DNA-bd"/>
</dbReference>
<sequence length="442" mass="48317">MQFLILGSVEMRHARTRIRPMGRNQRTVLAMLGLHANRPVALTEIIEAIWAGRPPRTAATKVHGLVSGLRKLLADCVGRAEANRLIATRDPGYVLQIQPHQLDLDEFEQRWAAARNELRHGRADLAGEHLHDALALWRGSALLDVTDNLAASERPALEERRLTAVEERIGIDLQLGRHADLASELTTLVAAHPFREILRAHLMTALWRSGRTVDALACFRAGQRLMSEELGLEPGPDLRRLHLAILTGDPAFPRYIPPPHGSPPQVACRSTATAAVISALSAYSGTPRVAVISGEPGAGKTVVSLHVAYHLRSCFPDGQVHVELNGSGDRPLNPREAMSGVLQALRSGRHGAFRSDTPPEPPTGREEPFKGPPEELAEAYREALSDRRILIILDNAAGAWQIEPLLPMTPNCAVLITSRSPLEAVTARTHLALGSFASYLRW</sequence>
<reference evidence="8 9" key="1">
    <citation type="submission" date="2018-10" db="EMBL/GenBank/DDBJ databases">
        <title>Isolation from soil.</title>
        <authorList>
            <person name="Hu J."/>
        </authorList>
    </citation>
    <scope>NUCLEOTIDE SEQUENCE [LARGE SCALE GENOMIC DNA]</scope>
    <source>
        <strain evidence="8 9">NEAU-Ht49</strain>
    </source>
</reference>
<evidence type="ECO:0000256" key="6">
    <source>
        <dbReference type="SAM" id="MobiDB-lite"/>
    </source>
</evidence>
<dbReference type="SMART" id="SM01043">
    <property type="entry name" value="BTAD"/>
    <property type="match status" value="1"/>
</dbReference>
<evidence type="ECO:0000313" key="9">
    <source>
        <dbReference type="Proteomes" id="UP000282674"/>
    </source>
</evidence>
<dbReference type="Gene3D" id="1.25.40.10">
    <property type="entry name" value="Tetratricopeptide repeat domain"/>
    <property type="match status" value="1"/>
</dbReference>
<feature type="DNA-binding region" description="OmpR/PhoB-type" evidence="5">
    <location>
        <begin position="1"/>
        <end position="97"/>
    </location>
</feature>
<dbReference type="Pfam" id="PF03704">
    <property type="entry name" value="BTAD"/>
    <property type="match status" value="1"/>
</dbReference>
<evidence type="ECO:0000256" key="3">
    <source>
        <dbReference type="ARBA" id="ARBA00023125"/>
    </source>
</evidence>
<dbReference type="InterPro" id="IPR016032">
    <property type="entry name" value="Sig_transdc_resp-reg_C-effctor"/>
</dbReference>
<evidence type="ECO:0000259" key="7">
    <source>
        <dbReference type="PROSITE" id="PS51755"/>
    </source>
</evidence>
<evidence type="ECO:0000256" key="1">
    <source>
        <dbReference type="ARBA" id="ARBA00005820"/>
    </source>
</evidence>
<dbReference type="EMBL" id="RFFG01000028">
    <property type="protein sequence ID" value="RMI43021.1"/>
    <property type="molecule type" value="Genomic_DNA"/>
</dbReference>
<dbReference type="Gene3D" id="3.40.50.300">
    <property type="entry name" value="P-loop containing nucleotide triphosphate hydrolases"/>
    <property type="match status" value="1"/>
</dbReference>
<evidence type="ECO:0000313" key="8">
    <source>
        <dbReference type="EMBL" id="RMI43021.1"/>
    </source>
</evidence>
<feature type="domain" description="OmpR/PhoB-type" evidence="7">
    <location>
        <begin position="1"/>
        <end position="97"/>
    </location>
</feature>
<keyword evidence="4" id="KW-0804">Transcription</keyword>
<dbReference type="Proteomes" id="UP000282674">
    <property type="component" value="Unassembled WGS sequence"/>
</dbReference>
<keyword evidence="3 5" id="KW-0238">DNA-binding</keyword>
<feature type="region of interest" description="Disordered" evidence="6">
    <location>
        <begin position="348"/>
        <end position="373"/>
    </location>
</feature>
<dbReference type="AlphaFoldDB" id="A0A3M2M039"/>
<evidence type="ECO:0000256" key="4">
    <source>
        <dbReference type="ARBA" id="ARBA00023163"/>
    </source>
</evidence>
<dbReference type="SUPFAM" id="SSF46894">
    <property type="entry name" value="C-terminal effector domain of the bipartite response regulators"/>
    <property type="match status" value="1"/>
</dbReference>
<comment type="similarity">
    <text evidence="1">Belongs to the AfsR/DnrI/RedD regulatory family.</text>
</comment>
<dbReference type="Pfam" id="PF13401">
    <property type="entry name" value="AAA_22"/>
    <property type="match status" value="1"/>
</dbReference>
<gene>
    <name evidence="8" type="ORF">EBO15_17435</name>
</gene>
<dbReference type="PANTHER" id="PTHR35807:SF1">
    <property type="entry name" value="TRANSCRIPTIONAL REGULATOR REDD"/>
    <property type="match status" value="1"/>
</dbReference>